<dbReference type="GO" id="GO:0046872">
    <property type="term" value="F:metal ion binding"/>
    <property type="evidence" value="ECO:0007669"/>
    <property type="project" value="UniProtKB-KW"/>
</dbReference>
<feature type="compositionally biased region" description="Basic and acidic residues" evidence="5">
    <location>
        <begin position="325"/>
        <end position="347"/>
    </location>
</feature>
<evidence type="ECO:0000256" key="3">
    <source>
        <dbReference type="ARBA" id="ARBA00022801"/>
    </source>
</evidence>
<feature type="compositionally biased region" description="Basic residues" evidence="5">
    <location>
        <begin position="177"/>
        <end position="186"/>
    </location>
</feature>
<proteinExistence type="predicted"/>
<dbReference type="SUPFAM" id="SSF55811">
    <property type="entry name" value="Nudix"/>
    <property type="match status" value="1"/>
</dbReference>
<dbReference type="EMBL" id="BMCT01000001">
    <property type="protein sequence ID" value="GGF49474.1"/>
    <property type="molecule type" value="Genomic_DNA"/>
</dbReference>
<keyword evidence="4" id="KW-0460">Magnesium</keyword>
<dbReference type="InterPro" id="IPR015797">
    <property type="entry name" value="NUDIX_hydrolase-like_dom_sf"/>
</dbReference>
<feature type="compositionally biased region" description="Basic residues" evidence="5">
    <location>
        <begin position="363"/>
        <end position="373"/>
    </location>
</feature>
<evidence type="ECO:0000259" key="6">
    <source>
        <dbReference type="PROSITE" id="PS51462"/>
    </source>
</evidence>
<dbReference type="CDD" id="cd04666">
    <property type="entry name" value="NUDIX_DIPP2_like_Nudt4"/>
    <property type="match status" value="1"/>
</dbReference>
<dbReference type="Gene3D" id="3.90.79.10">
    <property type="entry name" value="Nucleoside Triphosphate Pyrophosphohydrolase"/>
    <property type="match status" value="1"/>
</dbReference>
<feature type="region of interest" description="Disordered" evidence="5">
    <location>
        <begin position="177"/>
        <end position="200"/>
    </location>
</feature>
<dbReference type="AlphaFoldDB" id="A0A917F597"/>
<comment type="caution">
    <text evidence="7">The sequence shown here is derived from an EMBL/GenBank/DDBJ whole genome shotgun (WGS) entry which is preliminary data.</text>
</comment>
<dbReference type="PROSITE" id="PS51462">
    <property type="entry name" value="NUDIX"/>
    <property type="match status" value="1"/>
</dbReference>
<dbReference type="InterPro" id="IPR047198">
    <property type="entry name" value="DDP-like_NUDIX"/>
</dbReference>
<feature type="compositionally biased region" description="Basic and acidic residues" evidence="5">
    <location>
        <begin position="246"/>
        <end position="258"/>
    </location>
</feature>
<dbReference type="GO" id="GO:0005737">
    <property type="term" value="C:cytoplasm"/>
    <property type="evidence" value="ECO:0007669"/>
    <property type="project" value="TreeGrafter"/>
</dbReference>
<dbReference type="PANTHER" id="PTHR12629">
    <property type="entry name" value="DIPHOSPHOINOSITOL POLYPHOSPHATE PHOSPHOHYDROLASE"/>
    <property type="match status" value="1"/>
</dbReference>
<evidence type="ECO:0000256" key="5">
    <source>
        <dbReference type="SAM" id="MobiDB-lite"/>
    </source>
</evidence>
<accession>A0A917F597</accession>
<reference evidence="7" key="1">
    <citation type="journal article" date="2014" name="Int. J. Syst. Evol. Microbiol.">
        <title>Complete genome sequence of Corynebacterium casei LMG S-19264T (=DSM 44701T), isolated from a smear-ripened cheese.</title>
        <authorList>
            <consortium name="US DOE Joint Genome Institute (JGI-PGF)"/>
            <person name="Walter F."/>
            <person name="Albersmeier A."/>
            <person name="Kalinowski J."/>
            <person name="Ruckert C."/>
        </authorList>
    </citation>
    <scope>NUCLEOTIDE SEQUENCE</scope>
    <source>
        <strain evidence="7">CCM 7897</strain>
    </source>
</reference>
<keyword evidence="2" id="KW-0479">Metal-binding</keyword>
<reference evidence="7" key="2">
    <citation type="submission" date="2020-09" db="EMBL/GenBank/DDBJ databases">
        <authorList>
            <person name="Sun Q."/>
            <person name="Sedlacek I."/>
        </authorList>
    </citation>
    <scope>NUCLEOTIDE SEQUENCE</scope>
    <source>
        <strain evidence="7">CCM 7897</strain>
    </source>
</reference>
<sequence>MSSVPKSRAMRRIQYAALPYRQRQDGEVQIRLITSRETRRWVIPKGWPMKGLSPAKAAAREAYEEAGLLGSIATEPVGMYSYEKRLTLQTVPCDVMVFALKVKRYMKKWPERAERFGFWFSIESAAAAVQEEELSQLILAFGAMMAERFAQKRSRAPLAVETMDAEDELPVVRSKRGVKIPPKGHSKKAEKQAKAVTAKRAGVSASGVDVTRAETPAPVKSVGGKSAGGKSAGGKSAKARSAKVIVETRPEPKRKAAKMDIAPAVRPGKSGKAGTAAALKAGSKADQLKPKRGKAGMAAADQGTVAEGTTEKAMVPAKAKSPARTKPEVRIKPEAKAKAKARPKAETKLQPQTKAESAPKAKSSAKAKSPTKAKAKDAAKGKAKGQRAMPMGAAGDWQVEELVHLPPGLRISPTRH</sequence>
<dbReference type="InterPro" id="IPR000086">
    <property type="entry name" value="NUDIX_hydrolase_dom"/>
</dbReference>
<evidence type="ECO:0000256" key="4">
    <source>
        <dbReference type="ARBA" id="ARBA00022842"/>
    </source>
</evidence>
<dbReference type="PANTHER" id="PTHR12629:SF0">
    <property type="entry name" value="DIPHOSPHOINOSITOL-POLYPHOSPHATE DIPHOSPHATASE"/>
    <property type="match status" value="1"/>
</dbReference>
<feature type="compositionally biased region" description="Low complexity" evidence="5">
    <location>
        <begin position="268"/>
        <end position="285"/>
    </location>
</feature>
<dbReference type="GO" id="GO:0016462">
    <property type="term" value="F:pyrophosphatase activity"/>
    <property type="evidence" value="ECO:0007669"/>
    <property type="project" value="InterPro"/>
</dbReference>
<feature type="region of interest" description="Disordered" evidence="5">
    <location>
        <begin position="214"/>
        <end position="395"/>
    </location>
</feature>
<dbReference type="Proteomes" id="UP000606044">
    <property type="component" value="Unassembled WGS sequence"/>
</dbReference>
<evidence type="ECO:0000313" key="7">
    <source>
        <dbReference type="EMBL" id="GGF49474.1"/>
    </source>
</evidence>
<name>A0A917F597_9HYPH</name>
<evidence type="ECO:0000256" key="1">
    <source>
        <dbReference type="ARBA" id="ARBA00001946"/>
    </source>
</evidence>
<evidence type="ECO:0000313" key="8">
    <source>
        <dbReference type="Proteomes" id="UP000606044"/>
    </source>
</evidence>
<protein>
    <recommendedName>
        <fullName evidence="6">Nudix hydrolase domain-containing protein</fullName>
    </recommendedName>
</protein>
<dbReference type="Pfam" id="PF00293">
    <property type="entry name" value="NUDIX"/>
    <property type="match status" value="1"/>
</dbReference>
<comment type="cofactor">
    <cofactor evidence="1">
        <name>Mg(2+)</name>
        <dbReference type="ChEBI" id="CHEBI:18420"/>
    </cofactor>
</comment>
<gene>
    <name evidence="7" type="ORF">GCM10007301_05880</name>
</gene>
<keyword evidence="8" id="KW-1185">Reference proteome</keyword>
<evidence type="ECO:0000256" key="2">
    <source>
        <dbReference type="ARBA" id="ARBA00022723"/>
    </source>
</evidence>
<keyword evidence="3" id="KW-0378">Hydrolase</keyword>
<feature type="domain" description="Nudix hydrolase" evidence="6">
    <location>
        <begin position="10"/>
        <end position="142"/>
    </location>
</feature>
<organism evidence="7 8">
    <name type="scientific">Azorhizobium oxalatiphilum</name>
    <dbReference type="NCBI Taxonomy" id="980631"/>
    <lineage>
        <taxon>Bacteria</taxon>
        <taxon>Pseudomonadati</taxon>
        <taxon>Pseudomonadota</taxon>
        <taxon>Alphaproteobacteria</taxon>
        <taxon>Hyphomicrobiales</taxon>
        <taxon>Xanthobacteraceae</taxon>
        <taxon>Azorhizobium</taxon>
    </lineage>
</organism>